<dbReference type="InterPro" id="IPR035437">
    <property type="entry name" value="SNase_OB-fold_sf"/>
</dbReference>
<evidence type="ECO:0000313" key="3">
    <source>
        <dbReference type="Proteomes" id="UP001549110"/>
    </source>
</evidence>
<keyword evidence="2" id="KW-0540">Nuclease</keyword>
<keyword evidence="1" id="KW-0812">Transmembrane</keyword>
<evidence type="ECO:0000256" key="1">
    <source>
        <dbReference type="SAM" id="Phobius"/>
    </source>
</evidence>
<accession>A0ABV2ELT4</accession>
<organism evidence="2 3">
    <name type="scientific">Phenylobacterium koreense</name>
    <dbReference type="NCBI Taxonomy" id="266125"/>
    <lineage>
        <taxon>Bacteria</taxon>
        <taxon>Pseudomonadati</taxon>
        <taxon>Pseudomonadota</taxon>
        <taxon>Alphaproteobacteria</taxon>
        <taxon>Caulobacterales</taxon>
        <taxon>Caulobacteraceae</taxon>
        <taxon>Phenylobacterium</taxon>
    </lineage>
</organism>
<reference evidence="2 3" key="1">
    <citation type="submission" date="2024-06" db="EMBL/GenBank/DDBJ databases">
        <title>Genomic Encyclopedia of Type Strains, Phase IV (KMG-IV): sequencing the most valuable type-strain genomes for metagenomic binning, comparative biology and taxonomic classification.</title>
        <authorList>
            <person name="Goeker M."/>
        </authorList>
    </citation>
    <scope>NUCLEOTIDE SEQUENCE [LARGE SCALE GENOMIC DNA]</scope>
    <source>
        <strain evidence="2 3">DSM 17809</strain>
    </source>
</reference>
<dbReference type="Gene3D" id="2.40.50.90">
    <property type="match status" value="1"/>
</dbReference>
<protein>
    <submittedName>
        <fullName evidence="2">Endonuclease YncB(Thermonuclease family)</fullName>
    </submittedName>
</protein>
<dbReference type="EMBL" id="JBEPLU010000002">
    <property type="protein sequence ID" value="MET3528007.1"/>
    <property type="molecule type" value="Genomic_DNA"/>
</dbReference>
<feature type="transmembrane region" description="Helical" evidence="1">
    <location>
        <begin position="57"/>
        <end position="79"/>
    </location>
</feature>
<name>A0ABV2ELT4_9CAUL</name>
<proteinExistence type="predicted"/>
<evidence type="ECO:0000313" key="2">
    <source>
        <dbReference type="EMBL" id="MET3528007.1"/>
    </source>
</evidence>
<sequence length="230" mass="24630">MQFLLMVVMLGVVGSLAIRLGRSLDWISTILAWAAAIFLLARPRKVGRPAKRHSREAPWMFPIAVVAVMAACFSATLFWSDLHPALSAGLQQLASKGAETASRLAGSTAAPSSEDLTFSCHVTEVHDGDTFRCADGARVRLHAVAARELDGTCSPGHPCPAASATSARAALDHLAGGQTIQCLRTGKSYDRVTAICWTSSGREINCAMVRSGTTLLWDNFNRQSEICRGF</sequence>
<keyword evidence="2" id="KW-0378">Hydrolase</keyword>
<keyword evidence="1" id="KW-0472">Membrane</keyword>
<keyword evidence="1" id="KW-1133">Transmembrane helix</keyword>
<feature type="transmembrane region" description="Helical" evidence="1">
    <location>
        <begin position="27"/>
        <end position="45"/>
    </location>
</feature>
<dbReference type="GO" id="GO:0004519">
    <property type="term" value="F:endonuclease activity"/>
    <property type="evidence" value="ECO:0007669"/>
    <property type="project" value="UniProtKB-KW"/>
</dbReference>
<keyword evidence="2" id="KW-0255">Endonuclease</keyword>
<keyword evidence="3" id="KW-1185">Reference proteome</keyword>
<dbReference type="Proteomes" id="UP001549110">
    <property type="component" value="Unassembled WGS sequence"/>
</dbReference>
<comment type="caution">
    <text evidence="2">The sequence shown here is derived from an EMBL/GenBank/DDBJ whole genome shotgun (WGS) entry which is preliminary data.</text>
</comment>
<dbReference type="RefSeq" id="WP_354298009.1">
    <property type="nucleotide sequence ID" value="NZ_JBEPLU010000002.1"/>
</dbReference>
<dbReference type="SUPFAM" id="SSF50199">
    <property type="entry name" value="Staphylococcal nuclease"/>
    <property type="match status" value="1"/>
</dbReference>
<gene>
    <name evidence="2" type="ORF">ABID41_003125</name>
</gene>